<name>A0A8I2YV52_9AGAM</name>
<gene>
    <name evidence="8" type="ORF">JVT61DRAFT_13887</name>
</gene>
<accession>A0A8I2YV52</accession>
<evidence type="ECO:0000256" key="6">
    <source>
        <dbReference type="SAM" id="MobiDB-lite"/>
    </source>
</evidence>
<dbReference type="AlphaFoldDB" id="A0A8I2YV52"/>
<evidence type="ECO:0000313" key="9">
    <source>
        <dbReference type="Proteomes" id="UP000683000"/>
    </source>
</evidence>
<organism evidence="8 9">
    <name type="scientific">Boletus reticuloceps</name>
    <dbReference type="NCBI Taxonomy" id="495285"/>
    <lineage>
        <taxon>Eukaryota</taxon>
        <taxon>Fungi</taxon>
        <taxon>Dikarya</taxon>
        <taxon>Basidiomycota</taxon>
        <taxon>Agaricomycotina</taxon>
        <taxon>Agaricomycetes</taxon>
        <taxon>Agaricomycetidae</taxon>
        <taxon>Boletales</taxon>
        <taxon>Boletineae</taxon>
        <taxon>Boletaceae</taxon>
        <taxon>Boletoideae</taxon>
        <taxon>Boletus</taxon>
    </lineage>
</organism>
<dbReference type="InterPro" id="IPR019098">
    <property type="entry name" value="Histone_chaperone_domain_CHZ"/>
</dbReference>
<evidence type="ECO:0000313" key="8">
    <source>
        <dbReference type="EMBL" id="KAG6378192.1"/>
    </source>
</evidence>
<comment type="function">
    <text evidence="1">Forms a chaperone-bound H2A.Z-H2B complex that acts as a source for SWR1 complex-dependent H2A to H2A.Z histone replacement in chromatin.</text>
</comment>
<feature type="compositionally biased region" description="Low complexity" evidence="6">
    <location>
        <begin position="1"/>
        <end position="15"/>
    </location>
</feature>
<feature type="compositionally biased region" description="Basic and acidic residues" evidence="6">
    <location>
        <begin position="84"/>
        <end position="102"/>
    </location>
</feature>
<evidence type="ECO:0000256" key="3">
    <source>
        <dbReference type="ARBA" id="ARBA00008057"/>
    </source>
</evidence>
<evidence type="ECO:0000256" key="5">
    <source>
        <dbReference type="ARBA" id="ARBA00023242"/>
    </source>
</evidence>
<evidence type="ECO:0000256" key="4">
    <source>
        <dbReference type="ARBA" id="ARBA00023186"/>
    </source>
</evidence>
<dbReference type="SMART" id="SM01082">
    <property type="entry name" value="CHZ"/>
    <property type="match status" value="1"/>
</dbReference>
<dbReference type="EMBL" id="JAGFBS010000007">
    <property type="protein sequence ID" value="KAG6378192.1"/>
    <property type="molecule type" value="Genomic_DNA"/>
</dbReference>
<feature type="domain" description="Histone chaperone" evidence="7">
    <location>
        <begin position="60"/>
        <end position="97"/>
    </location>
</feature>
<feature type="region of interest" description="Disordered" evidence="6">
    <location>
        <begin position="1"/>
        <end position="118"/>
    </location>
</feature>
<sequence length="118" mass="12999">MSTAAGAPSNGANAGVKSPESKNKGKAKRVVSPDVSMEEEEDEDEDEGEDEEMEEEESEEESEEEDPDIDPSVIISSGRRTRGVKVDYTSKEALEKAGLKPEDLEDDEDEDMKQMDDQ</sequence>
<keyword evidence="5" id="KW-0539">Nucleus</keyword>
<comment type="caution">
    <text evidence="8">The sequence shown here is derived from an EMBL/GenBank/DDBJ whole genome shotgun (WGS) entry which is preliminary data.</text>
</comment>
<protein>
    <recommendedName>
        <fullName evidence="7">Histone chaperone domain-containing protein</fullName>
    </recommendedName>
</protein>
<dbReference type="GO" id="GO:0005634">
    <property type="term" value="C:nucleus"/>
    <property type="evidence" value="ECO:0007669"/>
    <property type="project" value="UniProtKB-SubCell"/>
</dbReference>
<dbReference type="Pfam" id="PF09649">
    <property type="entry name" value="CHZ"/>
    <property type="match status" value="1"/>
</dbReference>
<evidence type="ECO:0000256" key="1">
    <source>
        <dbReference type="ARBA" id="ARBA00002212"/>
    </source>
</evidence>
<dbReference type="Proteomes" id="UP000683000">
    <property type="component" value="Unassembled WGS sequence"/>
</dbReference>
<keyword evidence="4" id="KW-0143">Chaperone</keyword>
<comment type="similarity">
    <text evidence="3">Belongs to the CHZ1 family.</text>
</comment>
<evidence type="ECO:0000256" key="2">
    <source>
        <dbReference type="ARBA" id="ARBA00004123"/>
    </source>
</evidence>
<proteinExistence type="inferred from homology"/>
<reference evidence="8" key="1">
    <citation type="submission" date="2021-03" db="EMBL/GenBank/DDBJ databases">
        <title>Evolutionary innovations through gain and loss of genes in the ectomycorrhizal Boletales.</title>
        <authorList>
            <person name="Wu G."/>
            <person name="Miyauchi S."/>
            <person name="Morin E."/>
            <person name="Yang Z.-L."/>
            <person name="Xu J."/>
            <person name="Martin F.M."/>
        </authorList>
    </citation>
    <scope>NUCLEOTIDE SEQUENCE</scope>
    <source>
        <strain evidence="8">BR01</strain>
    </source>
</reference>
<feature type="compositionally biased region" description="Acidic residues" evidence="6">
    <location>
        <begin position="36"/>
        <end position="69"/>
    </location>
</feature>
<keyword evidence="9" id="KW-1185">Reference proteome</keyword>
<comment type="subcellular location">
    <subcellularLocation>
        <location evidence="2">Nucleus</location>
    </subcellularLocation>
</comment>
<evidence type="ECO:0000259" key="7">
    <source>
        <dbReference type="SMART" id="SM01082"/>
    </source>
</evidence>